<dbReference type="AlphaFoldDB" id="A0A6A2XVT0"/>
<comment type="caution">
    <text evidence="1">The sequence shown here is derived from an EMBL/GenBank/DDBJ whole genome shotgun (WGS) entry which is preliminary data.</text>
</comment>
<dbReference type="PANTHER" id="PTHR31197">
    <property type="entry name" value="OS01G0612600 PROTEIN"/>
    <property type="match status" value="1"/>
</dbReference>
<proteinExistence type="predicted"/>
<reference evidence="1" key="1">
    <citation type="submission" date="2019-09" db="EMBL/GenBank/DDBJ databases">
        <title>Draft genome information of white flower Hibiscus syriacus.</title>
        <authorList>
            <person name="Kim Y.-M."/>
        </authorList>
    </citation>
    <scope>NUCLEOTIDE SEQUENCE [LARGE SCALE GENOMIC DNA]</scope>
    <source>
        <strain evidence="1">YM2019G1</strain>
    </source>
</reference>
<gene>
    <name evidence="1" type="ORF">F3Y22_tig00111769pilonHSYRG00366</name>
</gene>
<accession>A0A6A2XVT0</accession>
<dbReference type="Pfam" id="PF07800">
    <property type="entry name" value="DUF1644"/>
    <property type="match status" value="2"/>
</dbReference>
<evidence type="ECO:0000313" key="1">
    <source>
        <dbReference type="EMBL" id="KAE8674080.1"/>
    </source>
</evidence>
<sequence>MPKDARVRSASLNRSRASPYTCSSRDDVKLWDDAAICPICLEIPHNAVLLRCSSSNKGCRPKSMSRSFSALSVEVRFMAGRMHARSAHPNVRPTEVDLERRCDWTTFELESEHEDMLSSVQEFDSITFDLFTYILHIYRSYRSPISSIHA</sequence>
<dbReference type="EMBL" id="VEPZ02001421">
    <property type="protein sequence ID" value="KAE8674080.1"/>
    <property type="molecule type" value="Genomic_DNA"/>
</dbReference>
<name>A0A6A2XVT0_HIBSY</name>
<dbReference type="Proteomes" id="UP000436088">
    <property type="component" value="Unassembled WGS sequence"/>
</dbReference>
<organism evidence="1 2">
    <name type="scientific">Hibiscus syriacus</name>
    <name type="common">Rose of Sharon</name>
    <dbReference type="NCBI Taxonomy" id="106335"/>
    <lineage>
        <taxon>Eukaryota</taxon>
        <taxon>Viridiplantae</taxon>
        <taxon>Streptophyta</taxon>
        <taxon>Embryophyta</taxon>
        <taxon>Tracheophyta</taxon>
        <taxon>Spermatophyta</taxon>
        <taxon>Magnoliopsida</taxon>
        <taxon>eudicotyledons</taxon>
        <taxon>Gunneridae</taxon>
        <taxon>Pentapetalae</taxon>
        <taxon>rosids</taxon>
        <taxon>malvids</taxon>
        <taxon>Malvales</taxon>
        <taxon>Malvaceae</taxon>
        <taxon>Malvoideae</taxon>
        <taxon>Hibiscus</taxon>
    </lineage>
</organism>
<evidence type="ECO:0000313" key="2">
    <source>
        <dbReference type="Proteomes" id="UP000436088"/>
    </source>
</evidence>
<dbReference type="InterPro" id="IPR012866">
    <property type="entry name" value="DUF1644"/>
</dbReference>
<dbReference type="PANTHER" id="PTHR31197:SF29">
    <property type="entry name" value="C2H2-TYPE DOMAIN-CONTAINING PROTEIN"/>
    <property type="match status" value="1"/>
</dbReference>
<protein>
    <submittedName>
        <fullName evidence="1">Uncharacterized protein</fullName>
    </submittedName>
</protein>
<keyword evidence="2" id="KW-1185">Reference proteome</keyword>